<sequence>MCVTTRNSGPSSSYNAVARELAESTNFEYPDTPEEVAQYRRHFNDKMMVRVRRREARDAEQRHRMRSHSRCCDANGKCSGNKIPAVSHNTATGKTASTGHVADVELDQVPSNSNADVTLRKKARQNQPKKDSKQPGGHDGNANNTHTRSWMFMAPDEWGFCTKSNQPKPPRSHYDHVSKSLVMCLDHYCPWMFNAIGYFNYRYFLNFLIYVCVAMLYGAFISYRPFINSTGSVYRDQLLRYRKTGVWMYIHPYTPMPSERGPLTLGFMLCLAVGIAVACLGSFHVYLTLSGQTTIEFHGNFINRAKAKRRGEKYRNPYDMGWKRNWQQIYGDYGNTLSMVMAMVIPSRREPHFLPLPLGGEAGKRKHLRARDQDDGDEMTKPILGSTSNLSDAGNIV</sequence>
<dbReference type="PROSITE" id="PS50216">
    <property type="entry name" value="DHHC"/>
    <property type="match status" value="1"/>
</dbReference>
<dbReference type="OrthoDB" id="9909019at2759"/>
<proteinExistence type="inferred from homology"/>
<feature type="domain" description="Palmitoyltransferase DHHC" evidence="9">
    <location>
        <begin position="157"/>
        <end position="297"/>
    </location>
</feature>
<dbReference type="EMBL" id="CAACVS010000107">
    <property type="protein sequence ID" value="VEU36880.1"/>
    <property type="molecule type" value="Genomic_DNA"/>
</dbReference>
<dbReference type="Proteomes" id="UP000291116">
    <property type="component" value="Unassembled WGS sequence"/>
</dbReference>
<dbReference type="PANTHER" id="PTHR12246">
    <property type="entry name" value="PALMITOYLTRANSFERASE ZDHHC16"/>
    <property type="match status" value="1"/>
</dbReference>
<evidence type="ECO:0000256" key="7">
    <source>
        <dbReference type="RuleBase" id="RU079119"/>
    </source>
</evidence>
<keyword evidence="3 7" id="KW-0812">Transmembrane</keyword>
<evidence type="ECO:0000259" key="9">
    <source>
        <dbReference type="Pfam" id="PF01529"/>
    </source>
</evidence>
<feature type="region of interest" description="Disordered" evidence="8">
    <location>
        <begin position="360"/>
        <end position="397"/>
    </location>
</feature>
<comment type="subcellular location">
    <subcellularLocation>
        <location evidence="1">Membrane</location>
        <topology evidence="1">Multi-pass membrane protein</topology>
    </subcellularLocation>
</comment>
<dbReference type="InterPro" id="IPR001594">
    <property type="entry name" value="Palmitoyltrfase_DHHC"/>
</dbReference>
<dbReference type="GO" id="GO:0019706">
    <property type="term" value="F:protein-cysteine S-palmitoyltransferase activity"/>
    <property type="evidence" value="ECO:0007669"/>
    <property type="project" value="UniProtKB-EC"/>
</dbReference>
<dbReference type="AlphaFoldDB" id="A0A448Z4G6"/>
<gene>
    <name evidence="10" type="ORF">PSNMU_V1.4_AUG-EV-PASAV3_0036560</name>
</gene>
<evidence type="ECO:0000256" key="3">
    <source>
        <dbReference type="ARBA" id="ARBA00022692"/>
    </source>
</evidence>
<keyword evidence="4 7" id="KW-1133">Transmembrane helix</keyword>
<comment type="similarity">
    <text evidence="7">Belongs to the DHHC palmitoyltransferase family.</text>
</comment>
<dbReference type="EC" id="2.3.1.225" evidence="7"/>
<evidence type="ECO:0000256" key="6">
    <source>
        <dbReference type="ARBA" id="ARBA00023315"/>
    </source>
</evidence>
<organism evidence="10 11">
    <name type="scientific">Pseudo-nitzschia multistriata</name>
    <dbReference type="NCBI Taxonomy" id="183589"/>
    <lineage>
        <taxon>Eukaryota</taxon>
        <taxon>Sar</taxon>
        <taxon>Stramenopiles</taxon>
        <taxon>Ochrophyta</taxon>
        <taxon>Bacillariophyta</taxon>
        <taxon>Bacillariophyceae</taxon>
        <taxon>Bacillariophycidae</taxon>
        <taxon>Bacillariales</taxon>
        <taxon>Bacillariaceae</taxon>
        <taxon>Pseudo-nitzschia</taxon>
    </lineage>
</organism>
<evidence type="ECO:0000313" key="10">
    <source>
        <dbReference type="EMBL" id="VEU36880.1"/>
    </source>
</evidence>
<name>A0A448Z4G6_9STRA</name>
<keyword evidence="11" id="KW-1185">Reference proteome</keyword>
<protein>
    <recommendedName>
        <fullName evidence="7">Palmitoyltransferase</fullName>
        <ecNumber evidence="7">2.3.1.225</ecNumber>
    </recommendedName>
</protein>
<evidence type="ECO:0000256" key="4">
    <source>
        <dbReference type="ARBA" id="ARBA00022989"/>
    </source>
</evidence>
<dbReference type="InterPro" id="IPR039859">
    <property type="entry name" value="PFA4/ZDH16/20/ERF2-like"/>
</dbReference>
<keyword evidence="5 7" id="KW-0472">Membrane</keyword>
<accession>A0A448Z4G6</accession>
<reference evidence="10 11" key="1">
    <citation type="submission" date="2019-01" db="EMBL/GenBank/DDBJ databases">
        <authorList>
            <person name="Ferrante I. M."/>
        </authorList>
    </citation>
    <scope>NUCLEOTIDE SEQUENCE [LARGE SCALE GENOMIC DNA]</scope>
    <source>
        <strain evidence="10 11">B856</strain>
    </source>
</reference>
<evidence type="ECO:0000256" key="2">
    <source>
        <dbReference type="ARBA" id="ARBA00022679"/>
    </source>
</evidence>
<feature type="transmembrane region" description="Helical" evidence="7">
    <location>
        <begin position="203"/>
        <end position="223"/>
    </location>
</feature>
<keyword evidence="6 7" id="KW-0012">Acyltransferase</keyword>
<dbReference type="Pfam" id="PF01529">
    <property type="entry name" value="DHHC"/>
    <property type="match status" value="1"/>
</dbReference>
<evidence type="ECO:0000256" key="5">
    <source>
        <dbReference type="ARBA" id="ARBA00023136"/>
    </source>
</evidence>
<feature type="region of interest" description="Disordered" evidence="8">
    <location>
        <begin position="103"/>
        <end position="146"/>
    </location>
</feature>
<comment type="catalytic activity">
    <reaction evidence="7">
        <text>L-cysteinyl-[protein] + hexadecanoyl-CoA = S-hexadecanoyl-L-cysteinyl-[protein] + CoA</text>
        <dbReference type="Rhea" id="RHEA:36683"/>
        <dbReference type="Rhea" id="RHEA-COMP:10131"/>
        <dbReference type="Rhea" id="RHEA-COMP:11032"/>
        <dbReference type="ChEBI" id="CHEBI:29950"/>
        <dbReference type="ChEBI" id="CHEBI:57287"/>
        <dbReference type="ChEBI" id="CHEBI:57379"/>
        <dbReference type="ChEBI" id="CHEBI:74151"/>
        <dbReference type="EC" id="2.3.1.225"/>
    </reaction>
</comment>
<evidence type="ECO:0000313" key="11">
    <source>
        <dbReference type="Proteomes" id="UP000291116"/>
    </source>
</evidence>
<keyword evidence="2 7" id="KW-0808">Transferase</keyword>
<comment type="domain">
    <text evidence="7">The DHHC domain is required for palmitoyltransferase activity.</text>
</comment>
<evidence type="ECO:0000256" key="8">
    <source>
        <dbReference type="SAM" id="MobiDB-lite"/>
    </source>
</evidence>
<evidence type="ECO:0000256" key="1">
    <source>
        <dbReference type="ARBA" id="ARBA00004141"/>
    </source>
</evidence>
<dbReference type="GO" id="GO:0016020">
    <property type="term" value="C:membrane"/>
    <property type="evidence" value="ECO:0007669"/>
    <property type="project" value="UniProtKB-SubCell"/>
</dbReference>
<feature type="compositionally biased region" description="Polar residues" evidence="8">
    <location>
        <begin position="385"/>
        <end position="397"/>
    </location>
</feature>
<feature type="transmembrane region" description="Helical" evidence="7">
    <location>
        <begin position="265"/>
        <end position="287"/>
    </location>
</feature>